<organism evidence="2 3">
    <name type="scientific">Acidovorax soli</name>
    <dbReference type="NCBI Taxonomy" id="592050"/>
    <lineage>
        <taxon>Bacteria</taxon>
        <taxon>Pseudomonadati</taxon>
        <taxon>Pseudomonadota</taxon>
        <taxon>Betaproteobacteria</taxon>
        <taxon>Burkholderiales</taxon>
        <taxon>Comamonadaceae</taxon>
        <taxon>Acidovorax</taxon>
    </lineage>
</organism>
<protein>
    <recommendedName>
        <fullName evidence="4">Proline-rich region</fullName>
    </recommendedName>
</protein>
<dbReference type="RefSeq" id="WP_208859715.1">
    <property type="nucleotide sequence ID" value="NZ_CAXIQL010000084.1"/>
</dbReference>
<proteinExistence type="predicted"/>
<reference evidence="3" key="1">
    <citation type="submission" date="2016-10" db="EMBL/GenBank/DDBJ databases">
        <authorList>
            <person name="Varghese N."/>
            <person name="Submissions S."/>
        </authorList>
    </citation>
    <scope>NUCLEOTIDE SEQUENCE [LARGE SCALE GENOMIC DNA]</scope>
    <source>
        <strain evidence="3">DSM 25157</strain>
    </source>
</reference>
<evidence type="ECO:0008006" key="4">
    <source>
        <dbReference type="Google" id="ProtNLM"/>
    </source>
</evidence>
<dbReference type="EMBL" id="FNQJ01000011">
    <property type="protein sequence ID" value="SEA38584.1"/>
    <property type="molecule type" value="Genomic_DNA"/>
</dbReference>
<dbReference type="AlphaFoldDB" id="A0A1H4AS63"/>
<evidence type="ECO:0000313" key="2">
    <source>
        <dbReference type="EMBL" id="SEA38584.1"/>
    </source>
</evidence>
<feature type="chain" id="PRO_5011788254" description="Proline-rich region" evidence="1">
    <location>
        <begin position="28"/>
        <end position="143"/>
    </location>
</feature>
<feature type="signal peptide" evidence="1">
    <location>
        <begin position="1"/>
        <end position="27"/>
    </location>
</feature>
<gene>
    <name evidence="2" type="ORF">SAMN05421875_11155</name>
</gene>
<evidence type="ECO:0000256" key="1">
    <source>
        <dbReference type="SAM" id="SignalP"/>
    </source>
</evidence>
<accession>A0A1H4AS63</accession>
<dbReference type="Proteomes" id="UP000199002">
    <property type="component" value="Unassembled WGS sequence"/>
</dbReference>
<sequence length="143" mass="15588">MMWRNFRPLAWAGVAAVALGASSLAWADRDGRGHGHRGGRVGIGLYLGPGYLGPGFGYPMYRPAYPYPYYYPEPYPAPAVIAVPAEPPVYIERGNEGTGYNGGADGQQPQGYWYRCNQPDGYYPYVTQCPGGWLQVPAQPPAN</sequence>
<dbReference type="GeneID" id="34232538"/>
<keyword evidence="1" id="KW-0732">Signal</keyword>
<evidence type="ECO:0000313" key="3">
    <source>
        <dbReference type="Proteomes" id="UP000199002"/>
    </source>
</evidence>
<name>A0A1H4AS63_9BURK</name>
<keyword evidence="3" id="KW-1185">Reference proteome</keyword>